<accession>A0A6C0ENS1</accession>
<evidence type="ECO:0000313" key="1">
    <source>
        <dbReference type="EMBL" id="QHT30844.1"/>
    </source>
</evidence>
<proteinExistence type="predicted"/>
<organism evidence="1">
    <name type="scientific">viral metagenome</name>
    <dbReference type="NCBI Taxonomy" id="1070528"/>
    <lineage>
        <taxon>unclassified sequences</taxon>
        <taxon>metagenomes</taxon>
        <taxon>organismal metagenomes</taxon>
    </lineage>
</organism>
<sequence length="137" mass="16562">MSLEINQYLILNKKKYFDLAEEFVKLEQLFRLETLIEKVSFWIDMIIYPVYMLFSTIFYNQKLGILTIMSIHKTVTKWQHYFRYVQLRSEINVWKGIVRSVGGPFISTNDDTYHSYVYADGMQRLHDRLFSSRRVKL</sequence>
<dbReference type="AlphaFoldDB" id="A0A6C0ENS1"/>
<dbReference type="EMBL" id="MN738913">
    <property type="protein sequence ID" value="QHT30844.1"/>
    <property type="molecule type" value="Genomic_DNA"/>
</dbReference>
<name>A0A6C0ENS1_9ZZZZ</name>
<reference evidence="1" key="1">
    <citation type="journal article" date="2020" name="Nature">
        <title>Giant virus diversity and host interactions through global metagenomics.</title>
        <authorList>
            <person name="Schulz F."/>
            <person name="Roux S."/>
            <person name="Paez-Espino D."/>
            <person name="Jungbluth S."/>
            <person name="Walsh D.A."/>
            <person name="Denef V.J."/>
            <person name="McMahon K.D."/>
            <person name="Konstantinidis K.T."/>
            <person name="Eloe-Fadrosh E.A."/>
            <person name="Kyrpides N.C."/>
            <person name="Woyke T."/>
        </authorList>
    </citation>
    <scope>NUCLEOTIDE SEQUENCE</scope>
    <source>
        <strain evidence="1">GVMAG-M-3300009151-50</strain>
    </source>
</reference>
<protein>
    <submittedName>
        <fullName evidence="1">Uncharacterized protein</fullName>
    </submittedName>
</protein>